<accession>A0A0A9FRQ4</accession>
<dbReference type="AlphaFoldDB" id="A0A0A9FRQ4"/>
<organism evidence="1">
    <name type="scientific">Arundo donax</name>
    <name type="common">Giant reed</name>
    <name type="synonym">Donax arundinaceus</name>
    <dbReference type="NCBI Taxonomy" id="35708"/>
    <lineage>
        <taxon>Eukaryota</taxon>
        <taxon>Viridiplantae</taxon>
        <taxon>Streptophyta</taxon>
        <taxon>Embryophyta</taxon>
        <taxon>Tracheophyta</taxon>
        <taxon>Spermatophyta</taxon>
        <taxon>Magnoliopsida</taxon>
        <taxon>Liliopsida</taxon>
        <taxon>Poales</taxon>
        <taxon>Poaceae</taxon>
        <taxon>PACMAD clade</taxon>
        <taxon>Arundinoideae</taxon>
        <taxon>Arundineae</taxon>
        <taxon>Arundo</taxon>
    </lineage>
</organism>
<protein>
    <submittedName>
        <fullName evidence="1">Uncharacterized protein</fullName>
    </submittedName>
</protein>
<sequence>MSWCSNNKCNIFSLQYLLSTLGIKKISVKIPTYIINLQL</sequence>
<evidence type="ECO:0000313" key="1">
    <source>
        <dbReference type="EMBL" id="JAE15515.1"/>
    </source>
</evidence>
<name>A0A0A9FRQ4_ARUDO</name>
<proteinExistence type="predicted"/>
<reference evidence="1" key="1">
    <citation type="submission" date="2014-09" db="EMBL/GenBank/DDBJ databases">
        <authorList>
            <person name="Magalhaes I.L.F."/>
            <person name="Oliveira U."/>
            <person name="Santos F.R."/>
            <person name="Vidigal T.H.D.A."/>
            <person name="Brescovit A.D."/>
            <person name="Santos A.J."/>
        </authorList>
    </citation>
    <scope>NUCLEOTIDE SEQUENCE</scope>
    <source>
        <tissue evidence="1">Shoot tissue taken approximately 20 cm above the soil surface</tissue>
    </source>
</reference>
<dbReference type="EMBL" id="GBRH01182381">
    <property type="protein sequence ID" value="JAE15515.1"/>
    <property type="molecule type" value="Transcribed_RNA"/>
</dbReference>
<reference evidence="1" key="2">
    <citation type="journal article" date="2015" name="Data Brief">
        <title>Shoot transcriptome of the giant reed, Arundo donax.</title>
        <authorList>
            <person name="Barrero R.A."/>
            <person name="Guerrero F.D."/>
            <person name="Moolhuijzen P."/>
            <person name="Goolsby J.A."/>
            <person name="Tidwell J."/>
            <person name="Bellgard S.E."/>
            <person name="Bellgard M.I."/>
        </authorList>
    </citation>
    <scope>NUCLEOTIDE SEQUENCE</scope>
    <source>
        <tissue evidence="1">Shoot tissue taken approximately 20 cm above the soil surface</tissue>
    </source>
</reference>